<protein>
    <recommendedName>
        <fullName evidence="4">Transmembrane protein</fullName>
    </recommendedName>
</protein>
<keyword evidence="1" id="KW-0472">Membrane</keyword>
<keyword evidence="3" id="KW-1185">Reference proteome</keyword>
<evidence type="ECO:0000313" key="2">
    <source>
        <dbReference type="EMBL" id="EOB15432.1"/>
    </source>
</evidence>
<name>R0KZ24_NOSB1</name>
<gene>
    <name evidence="2" type="ORF">NBO_4g0060</name>
</gene>
<feature type="transmembrane region" description="Helical" evidence="1">
    <location>
        <begin position="20"/>
        <end position="43"/>
    </location>
</feature>
<evidence type="ECO:0008006" key="4">
    <source>
        <dbReference type="Google" id="ProtNLM"/>
    </source>
</evidence>
<keyword evidence="1" id="KW-0812">Transmembrane</keyword>
<sequence length="58" mass="6478">MGSKNIEHIVYKQVIEVPTLAIHFCHLGPFLLLILFKLIIFLFSIIHGGCKNSNIGEG</sequence>
<keyword evidence="1" id="KW-1133">Transmembrane helix</keyword>
<dbReference type="Proteomes" id="UP000016927">
    <property type="component" value="Unassembled WGS sequence"/>
</dbReference>
<dbReference type="HOGENOM" id="CLU_2979682_0_0_1"/>
<organism evidence="2 3">
    <name type="scientific">Nosema bombycis (strain CQ1 / CVCC 102059)</name>
    <name type="common">Microsporidian parasite</name>
    <name type="synonym">Pebrine of silkworm</name>
    <dbReference type="NCBI Taxonomy" id="578461"/>
    <lineage>
        <taxon>Eukaryota</taxon>
        <taxon>Fungi</taxon>
        <taxon>Fungi incertae sedis</taxon>
        <taxon>Microsporidia</taxon>
        <taxon>Nosematidae</taxon>
        <taxon>Nosema</taxon>
    </lineage>
</organism>
<dbReference type="AlphaFoldDB" id="R0KZ24"/>
<evidence type="ECO:0000256" key="1">
    <source>
        <dbReference type="SAM" id="Phobius"/>
    </source>
</evidence>
<proteinExistence type="predicted"/>
<evidence type="ECO:0000313" key="3">
    <source>
        <dbReference type="Proteomes" id="UP000016927"/>
    </source>
</evidence>
<accession>R0KZ24</accession>
<reference evidence="2 3" key="1">
    <citation type="journal article" date="2013" name="BMC Genomics">
        <title>Comparative genomics of parasitic silkworm microsporidia reveal an association between genome expansion and host adaptation.</title>
        <authorList>
            <person name="Pan G."/>
            <person name="Xu J."/>
            <person name="Li T."/>
            <person name="Xia Q."/>
            <person name="Liu S.L."/>
            <person name="Zhang G."/>
            <person name="Li S."/>
            <person name="Li C."/>
            <person name="Liu H."/>
            <person name="Yang L."/>
            <person name="Liu T."/>
            <person name="Zhang X."/>
            <person name="Wu Z."/>
            <person name="Fan W."/>
            <person name="Dang X."/>
            <person name="Xiang H."/>
            <person name="Tao M."/>
            <person name="Li Y."/>
            <person name="Hu J."/>
            <person name="Li Z."/>
            <person name="Lin L."/>
            <person name="Luo J."/>
            <person name="Geng L."/>
            <person name="Wang L."/>
            <person name="Long M."/>
            <person name="Wan Y."/>
            <person name="He N."/>
            <person name="Zhang Z."/>
            <person name="Lu C."/>
            <person name="Keeling P.J."/>
            <person name="Wang J."/>
            <person name="Xiang Z."/>
            <person name="Zhou Z."/>
        </authorList>
    </citation>
    <scope>NUCLEOTIDE SEQUENCE [LARGE SCALE GENOMIC DNA]</scope>
    <source>
        <strain evidence="3">CQ1 / CVCC 102059</strain>
    </source>
</reference>
<dbReference type="VEuPathDB" id="MicrosporidiaDB:NBO_4g0060"/>
<dbReference type="EMBL" id="KB908912">
    <property type="protein sequence ID" value="EOB15432.1"/>
    <property type="molecule type" value="Genomic_DNA"/>
</dbReference>